<evidence type="ECO:0000256" key="8">
    <source>
        <dbReference type="RuleBase" id="RU003869"/>
    </source>
</evidence>
<organism evidence="10 11">
    <name type="scientific">Geodia barretti</name>
    <name type="common">Barrett's horny sponge</name>
    <dbReference type="NCBI Taxonomy" id="519541"/>
    <lineage>
        <taxon>Eukaryota</taxon>
        <taxon>Metazoa</taxon>
        <taxon>Porifera</taxon>
        <taxon>Demospongiae</taxon>
        <taxon>Heteroscleromorpha</taxon>
        <taxon>Tetractinellida</taxon>
        <taxon>Astrophorina</taxon>
        <taxon>Geodiidae</taxon>
        <taxon>Geodia</taxon>
    </lineage>
</organism>
<dbReference type="InterPro" id="IPR000702">
    <property type="entry name" value="Ribosomal_uL6-like"/>
</dbReference>
<dbReference type="EMBL" id="CASHTH010001076">
    <property type="protein sequence ID" value="CAI8011015.1"/>
    <property type="molecule type" value="Genomic_DNA"/>
</dbReference>
<dbReference type="PRINTS" id="PR00059">
    <property type="entry name" value="RIBOSOMALL6"/>
</dbReference>
<dbReference type="InterPro" id="IPR036789">
    <property type="entry name" value="Ribosomal_uL6-like_a/b-dom_sf"/>
</dbReference>
<keyword evidence="4 8" id="KW-0689">Ribosomal protein</keyword>
<gene>
    <name evidence="10" type="ORF">GBAR_LOCUS7167</name>
</gene>
<dbReference type="GO" id="GO:0003735">
    <property type="term" value="F:structural constituent of ribosome"/>
    <property type="evidence" value="ECO:0007669"/>
    <property type="project" value="InterPro"/>
</dbReference>
<dbReference type="InterPro" id="IPR035987">
    <property type="entry name" value="Ribosomal_uS8_sf"/>
</dbReference>
<evidence type="ECO:0000313" key="10">
    <source>
        <dbReference type="EMBL" id="CAI8011015.1"/>
    </source>
</evidence>
<evidence type="ECO:0000259" key="9">
    <source>
        <dbReference type="Pfam" id="PF00347"/>
    </source>
</evidence>
<dbReference type="InterPro" id="IPR000630">
    <property type="entry name" value="Ribosomal_uS8"/>
</dbReference>
<evidence type="ECO:0000256" key="2">
    <source>
        <dbReference type="ARBA" id="ARBA00006471"/>
    </source>
</evidence>
<dbReference type="Pfam" id="PF00410">
    <property type="entry name" value="Ribosomal_S8"/>
    <property type="match status" value="1"/>
</dbReference>
<protein>
    <recommendedName>
        <fullName evidence="6">Large ribosomal subunit protein uL6</fullName>
    </recommendedName>
    <alternativeName>
        <fullName evidence="7">60S ribosomal protein L9</fullName>
    </alternativeName>
</protein>
<dbReference type="AlphaFoldDB" id="A0AA35RGG0"/>
<evidence type="ECO:0000256" key="3">
    <source>
        <dbReference type="ARBA" id="ARBA00009356"/>
    </source>
</evidence>
<proteinExistence type="inferred from homology"/>
<reference evidence="10" key="1">
    <citation type="submission" date="2023-03" db="EMBL/GenBank/DDBJ databases">
        <authorList>
            <person name="Steffen K."/>
            <person name="Cardenas P."/>
        </authorList>
    </citation>
    <scope>NUCLEOTIDE SEQUENCE</scope>
</reference>
<dbReference type="InterPro" id="IPR019906">
    <property type="entry name" value="Ribosomal_uL6_bac-type"/>
</dbReference>
<dbReference type="NCBIfam" id="TIGR03654">
    <property type="entry name" value="L6_bact"/>
    <property type="match status" value="1"/>
</dbReference>
<evidence type="ECO:0000256" key="7">
    <source>
        <dbReference type="ARBA" id="ARBA00035349"/>
    </source>
</evidence>
<dbReference type="InterPro" id="IPR020040">
    <property type="entry name" value="Ribosomal_uL6_a/b-dom"/>
</dbReference>
<evidence type="ECO:0000256" key="4">
    <source>
        <dbReference type="ARBA" id="ARBA00022980"/>
    </source>
</evidence>
<name>A0AA35RGG0_GEOBA</name>
<dbReference type="HAMAP" id="MF_01365_B">
    <property type="entry name" value="Ribosomal_uL6_B"/>
    <property type="match status" value="1"/>
</dbReference>
<feature type="domain" description="Large ribosomal subunit protein uL6 alpha-beta" evidence="9">
    <location>
        <begin position="107"/>
        <end position="178"/>
    </location>
</feature>
<evidence type="ECO:0000313" key="11">
    <source>
        <dbReference type="Proteomes" id="UP001174909"/>
    </source>
</evidence>
<dbReference type="Pfam" id="PF00347">
    <property type="entry name" value="Ribosomal_L6"/>
    <property type="match status" value="2"/>
</dbReference>
<dbReference type="GO" id="GO:0002181">
    <property type="term" value="P:cytoplasmic translation"/>
    <property type="evidence" value="ECO:0007669"/>
    <property type="project" value="TreeGrafter"/>
</dbReference>
<dbReference type="GO" id="GO:0022625">
    <property type="term" value="C:cytosolic large ribosomal subunit"/>
    <property type="evidence" value="ECO:0007669"/>
    <property type="project" value="TreeGrafter"/>
</dbReference>
<dbReference type="PANTHER" id="PTHR11655">
    <property type="entry name" value="60S/50S RIBOSOMAL PROTEIN L6/L9"/>
    <property type="match status" value="1"/>
</dbReference>
<comment type="caution">
    <text evidence="10">The sequence shown here is derived from an EMBL/GenBank/DDBJ whole genome shotgun (WGS) entry which is preliminary data.</text>
</comment>
<comment type="similarity">
    <text evidence="3 8">Belongs to the universal ribosomal protein uL6 family.</text>
</comment>
<dbReference type="SUPFAM" id="SSF56053">
    <property type="entry name" value="Ribosomal protein L6"/>
    <property type="match status" value="2"/>
</dbReference>
<dbReference type="SUPFAM" id="SSF56047">
    <property type="entry name" value="Ribosomal protein S8"/>
    <property type="match status" value="1"/>
</dbReference>
<comment type="function">
    <text evidence="1">One of the primary rRNA binding proteins, it binds directly to 16S rRNA central domain where it helps coordinate assembly of the platform of the 30S subunit.</text>
</comment>
<evidence type="ECO:0000256" key="5">
    <source>
        <dbReference type="ARBA" id="ARBA00023274"/>
    </source>
</evidence>
<comment type="similarity">
    <text evidence="2">Belongs to the universal ribosomal protein uS8 family.</text>
</comment>
<dbReference type="Proteomes" id="UP001174909">
    <property type="component" value="Unassembled WGS sequence"/>
</dbReference>
<dbReference type="Gene3D" id="3.90.930.12">
    <property type="entry name" value="Ribosomal protein L6, alpha-beta domain"/>
    <property type="match status" value="2"/>
</dbReference>
<dbReference type="PANTHER" id="PTHR11655:SF14">
    <property type="entry name" value="LARGE RIBOSOMAL SUBUNIT PROTEIN UL6M"/>
    <property type="match status" value="1"/>
</dbReference>
<keyword evidence="5 8" id="KW-0687">Ribonucleoprotein</keyword>
<evidence type="ECO:0000256" key="6">
    <source>
        <dbReference type="ARBA" id="ARBA00035246"/>
    </source>
</evidence>
<evidence type="ECO:0000256" key="1">
    <source>
        <dbReference type="ARBA" id="ARBA00002569"/>
    </source>
</evidence>
<sequence length="278" mass="30902">MPINDPVADMLTRIRNAIQARHQTVMVPQSKIKTAIADILKSQGYIKDWEPARGQRFPTMRIQLRYSDDEQSAIRGLKRVMTSVGVAQRVPPTERPLSRIGRQPIPIPSGVVVEVIYSGVVVNGPLGSVTQKYHPEVTVKVEDGNVIVERLTDRKFHHSLHGLTRTLIANAILGVTEGYARTLELMGVGYRVQQNGDGITLSVGYSHTVDIFPDEGLIMRVEGNNRVHVSGVDKQKVGQLAAKVRRVRPPNRYKEKGIRYQGEVLRLKPGKAAARRAV</sequence>
<feature type="domain" description="Large ribosomal subunit protein uL6 alpha-beta" evidence="9">
    <location>
        <begin position="187"/>
        <end position="260"/>
    </location>
</feature>
<keyword evidence="11" id="KW-1185">Reference proteome</keyword>
<dbReference type="GO" id="GO:0019843">
    <property type="term" value="F:rRNA binding"/>
    <property type="evidence" value="ECO:0007669"/>
    <property type="project" value="InterPro"/>
</dbReference>
<dbReference type="Gene3D" id="3.30.1370.30">
    <property type="match status" value="1"/>
</dbReference>
<accession>A0AA35RGG0</accession>
<dbReference type="FunFam" id="3.30.1370.30:FF:000002">
    <property type="entry name" value="30S ribosomal protein S8"/>
    <property type="match status" value="1"/>
</dbReference>